<reference evidence="2" key="2">
    <citation type="journal article" date="2021" name="Microbiome">
        <title>Successional dynamics and alternative stable states in a saline activated sludge microbial community over 9 years.</title>
        <authorList>
            <person name="Wang Y."/>
            <person name="Ye J."/>
            <person name="Ju F."/>
            <person name="Liu L."/>
            <person name="Boyd J.A."/>
            <person name="Deng Y."/>
            <person name="Parks D.H."/>
            <person name="Jiang X."/>
            <person name="Yin X."/>
            <person name="Woodcroft B.J."/>
            <person name="Tyson G.W."/>
            <person name="Hugenholtz P."/>
            <person name="Polz M.F."/>
            <person name="Zhang T."/>
        </authorList>
    </citation>
    <scope>NUCLEOTIDE SEQUENCE</scope>
    <source>
        <strain evidence="2">HKST-UBA01</strain>
    </source>
</reference>
<sequence>MVHEDTPDREVRRYLCRRVERVPSLDGQLVDPVWSALPWSEPFVDITGDDARAPRYRTRMKMGWDDRHLYVGGDLEEPHVWGTLTEKNSRLYEDNDFELFVDPDGDGRDYYEFEINALGTIWELSLPRPYREGGIAESGCNIPGLVSAVHVRGTVNDPSDLDDGWSVTIAIPWEGLARYNPGRATPPRTGDVWKVNFSRVQWRHEVRVGRYVRVPPHGMVRPAGLHADEYEHPEDNWVWSPQGVVNMHIPARWGEVVFG</sequence>
<evidence type="ECO:0000313" key="2">
    <source>
        <dbReference type="EMBL" id="MCA9726443.1"/>
    </source>
</evidence>
<dbReference type="InterPro" id="IPR010502">
    <property type="entry name" value="Carb-bd_dom_fam9"/>
</dbReference>
<dbReference type="EMBL" id="JAGQHR010000030">
    <property type="protein sequence ID" value="MCA9726443.1"/>
    <property type="molecule type" value="Genomic_DNA"/>
</dbReference>
<dbReference type="GO" id="GO:0016052">
    <property type="term" value="P:carbohydrate catabolic process"/>
    <property type="evidence" value="ECO:0007669"/>
    <property type="project" value="InterPro"/>
</dbReference>
<dbReference type="GO" id="GO:0004553">
    <property type="term" value="F:hydrolase activity, hydrolyzing O-glycosyl compounds"/>
    <property type="evidence" value="ECO:0007669"/>
    <property type="project" value="InterPro"/>
</dbReference>
<protein>
    <submittedName>
        <fullName evidence="2">Carbohydrate-binding family 9-like protein</fullName>
    </submittedName>
</protein>
<name>A0A956LW56_UNCEI</name>
<accession>A0A956LW56</accession>
<evidence type="ECO:0000313" key="3">
    <source>
        <dbReference type="Proteomes" id="UP000697710"/>
    </source>
</evidence>
<gene>
    <name evidence="2" type="ORF">KC729_02095</name>
</gene>
<organism evidence="2 3">
    <name type="scientific">Eiseniibacteriota bacterium</name>
    <dbReference type="NCBI Taxonomy" id="2212470"/>
    <lineage>
        <taxon>Bacteria</taxon>
        <taxon>Candidatus Eiseniibacteriota</taxon>
    </lineage>
</organism>
<proteinExistence type="predicted"/>
<dbReference type="Gene3D" id="2.60.40.1190">
    <property type="match status" value="1"/>
</dbReference>
<reference evidence="2" key="1">
    <citation type="submission" date="2020-04" db="EMBL/GenBank/DDBJ databases">
        <authorList>
            <person name="Zhang T."/>
        </authorList>
    </citation>
    <scope>NUCLEOTIDE SEQUENCE</scope>
    <source>
        <strain evidence="2">HKST-UBA01</strain>
    </source>
</reference>
<dbReference type="PANTHER" id="PTHR35532:SF5">
    <property type="entry name" value="CARBOHYDRATE-BINDING DOMAIN-CONTAINING PROTEIN"/>
    <property type="match status" value="1"/>
</dbReference>
<dbReference type="Pfam" id="PF06452">
    <property type="entry name" value="CBM9_1"/>
    <property type="match status" value="1"/>
</dbReference>
<dbReference type="GO" id="GO:0030246">
    <property type="term" value="F:carbohydrate binding"/>
    <property type="evidence" value="ECO:0007669"/>
    <property type="project" value="InterPro"/>
</dbReference>
<dbReference type="AlphaFoldDB" id="A0A956LW56"/>
<dbReference type="PANTHER" id="PTHR35532">
    <property type="entry name" value="SIMILAR TO POLYHYDROXYALKANOATE DEPOLYMERASE"/>
    <property type="match status" value="1"/>
</dbReference>
<evidence type="ECO:0000259" key="1">
    <source>
        <dbReference type="Pfam" id="PF06452"/>
    </source>
</evidence>
<feature type="domain" description="Carbohydrate-binding" evidence="1">
    <location>
        <begin position="26"/>
        <end position="116"/>
    </location>
</feature>
<dbReference type="SUPFAM" id="SSF49344">
    <property type="entry name" value="CBD9-like"/>
    <property type="match status" value="1"/>
</dbReference>
<dbReference type="Proteomes" id="UP000697710">
    <property type="component" value="Unassembled WGS sequence"/>
</dbReference>
<dbReference type="CDD" id="cd09620">
    <property type="entry name" value="CBM9_like_3"/>
    <property type="match status" value="1"/>
</dbReference>
<comment type="caution">
    <text evidence="2">The sequence shown here is derived from an EMBL/GenBank/DDBJ whole genome shotgun (WGS) entry which is preliminary data.</text>
</comment>